<dbReference type="EMBL" id="BQNB010021714">
    <property type="protein sequence ID" value="GJU09293.1"/>
    <property type="molecule type" value="Genomic_DNA"/>
</dbReference>
<organism evidence="1 2">
    <name type="scientific">Tanacetum coccineum</name>
    <dbReference type="NCBI Taxonomy" id="301880"/>
    <lineage>
        <taxon>Eukaryota</taxon>
        <taxon>Viridiplantae</taxon>
        <taxon>Streptophyta</taxon>
        <taxon>Embryophyta</taxon>
        <taxon>Tracheophyta</taxon>
        <taxon>Spermatophyta</taxon>
        <taxon>Magnoliopsida</taxon>
        <taxon>eudicotyledons</taxon>
        <taxon>Gunneridae</taxon>
        <taxon>Pentapetalae</taxon>
        <taxon>asterids</taxon>
        <taxon>campanulids</taxon>
        <taxon>Asterales</taxon>
        <taxon>Asteraceae</taxon>
        <taxon>Asteroideae</taxon>
        <taxon>Anthemideae</taxon>
        <taxon>Anthemidinae</taxon>
        <taxon>Tanacetum</taxon>
    </lineage>
</organism>
<protein>
    <submittedName>
        <fullName evidence="1">Uncharacterized protein</fullName>
    </submittedName>
</protein>
<comment type="caution">
    <text evidence="1">The sequence shown here is derived from an EMBL/GenBank/DDBJ whole genome shotgun (WGS) entry which is preliminary data.</text>
</comment>
<reference evidence="1" key="2">
    <citation type="submission" date="2022-01" db="EMBL/GenBank/DDBJ databases">
        <authorList>
            <person name="Yamashiro T."/>
            <person name="Shiraishi A."/>
            <person name="Satake H."/>
            <person name="Nakayama K."/>
        </authorList>
    </citation>
    <scope>NUCLEOTIDE SEQUENCE</scope>
</reference>
<proteinExistence type="predicted"/>
<evidence type="ECO:0000313" key="1">
    <source>
        <dbReference type="EMBL" id="GJU09293.1"/>
    </source>
</evidence>
<reference evidence="1" key="1">
    <citation type="journal article" date="2022" name="Int. J. Mol. Sci.">
        <title>Draft Genome of Tanacetum Coccineum: Genomic Comparison of Closely Related Tanacetum-Family Plants.</title>
        <authorList>
            <person name="Yamashiro T."/>
            <person name="Shiraishi A."/>
            <person name="Nakayama K."/>
            <person name="Satake H."/>
        </authorList>
    </citation>
    <scope>NUCLEOTIDE SEQUENCE</scope>
</reference>
<dbReference type="Proteomes" id="UP001151760">
    <property type="component" value="Unassembled WGS sequence"/>
</dbReference>
<name>A0ABQ5J9V4_9ASTR</name>
<gene>
    <name evidence="1" type="ORF">Tco_1131689</name>
</gene>
<evidence type="ECO:0000313" key="2">
    <source>
        <dbReference type="Proteomes" id="UP001151760"/>
    </source>
</evidence>
<keyword evidence="2" id="KW-1185">Reference proteome</keyword>
<accession>A0ABQ5J9V4</accession>
<sequence length="116" mass="12789">MIGHARNIYRRPPSFSDIGRGQWSSYTQYGNLSDEVGDVSRHQAPSIGDMARANMSLGGTNSYSCHQPAAPSWNALNRPYSPLTMNESDNVQGFARFAGANKFKGKAPLWFFDGDN</sequence>